<accession>A0A3T0T3U8</accession>
<organism evidence="1 2">
    <name type="scientific">Rathayibacter festucae DSM 15932</name>
    <dbReference type="NCBI Taxonomy" id="1328866"/>
    <lineage>
        <taxon>Bacteria</taxon>
        <taxon>Bacillati</taxon>
        <taxon>Actinomycetota</taxon>
        <taxon>Actinomycetes</taxon>
        <taxon>Micrococcales</taxon>
        <taxon>Microbacteriaceae</taxon>
        <taxon>Rathayibacter</taxon>
    </lineage>
</organism>
<reference evidence="1 2" key="1">
    <citation type="submission" date="2018-03" db="EMBL/GenBank/DDBJ databases">
        <title>Bacteriophage NCPPB3778 and a type I-E CRISPR drive the evolution of the US Biological Select Agent, Rathayibacter toxicus.</title>
        <authorList>
            <person name="Davis E.W.II."/>
            <person name="Tabima J.F."/>
            <person name="Weisberg A.J."/>
            <person name="Dantas Lopes L."/>
            <person name="Wiseman M.S."/>
            <person name="Wiseman M.S."/>
            <person name="Pupko T."/>
            <person name="Belcher M.S."/>
            <person name="Sechler A.J."/>
            <person name="Tancos M.A."/>
            <person name="Schroeder B.K."/>
            <person name="Murray T.D."/>
            <person name="Luster D.G."/>
            <person name="Schneider W.L."/>
            <person name="Rogers E."/>
            <person name="Andreote F.D."/>
            <person name="Grunwald N.J."/>
            <person name="Putnam M.L."/>
            <person name="Chang J.H."/>
        </authorList>
    </citation>
    <scope>NUCLEOTIDE SEQUENCE [LARGE SCALE GENOMIC DNA]</scope>
    <source>
        <strain evidence="1 2">DSM 15932</strain>
    </source>
</reference>
<dbReference type="Proteomes" id="UP000285317">
    <property type="component" value="Chromosome"/>
</dbReference>
<dbReference type="KEGG" id="rfs:C1I64_15115"/>
<proteinExistence type="predicted"/>
<sequence length="77" mass="8152">MRRLDILSDGAPSTVSDRTAAQFRVEVDAALAAETPQWLTVNHGEGRASTAIILITPFTAITILTNDAEDDDAPDAA</sequence>
<dbReference type="EMBL" id="CP028137">
    <property type="protein sequence ID" value="AZZ53232.1"/>
    <property type="molecule type" value="Genomic_DNA"/>
</dbReference>
<dbReference type="RefSeq" id="WP_127887768.1">
    <property type="nucleotide sequence ID" value="NZ_CP028137.1"/>
</dbReference>
<evidence type="ECO:0000313" key="2">
    <source>
        <dbReference type="Proteomes" id="UP000285317"/>
    </source>
</evidence>
<dbReference type="AlphaFoldDB" id="A0A3T0T3U8"/>
<protein>
    <submittedName>
        <fullName evidence="1">Uncharacterized protein</fullName>
    </submittedName>
</protein>
<evidence type="ECO:0000313" key="1">
    <source>
        <dbReference type="EMBL" id="AZZ53232.1"/>
    </source>
</evidence>
<name>A0A3T0T3U8_9MICO</name>
<gene>
    <name evidence="1" type="ORF">C1I64_15115</name>
</gene>